<dbReference type="Pfam" id="PF01934">
    <property type="entry name" value="HepT-like"/>
    <property type="match status" value="1"/>
</dbReference>
<accession>A0A3E0EL53</accession>
<dbReference type="OrthoDB" id="955324at2"/>
<keyword evidence="1" id="KW-0597">Phosphoprotein</keyword>
<dbReference type="GO" id="GO:0000166">
    <property type="term" value="F:nucleotide binding"/>
    <property type="evidence" value="ECO:0007669"/>
    <property type="project" value="UniProtKB-KW"/>
</dbReference>
<keyword evidence="4" id="KW-0547">Nucleotide-binding</keyword>
<dbReference type="InterPro" id="IPR051813">
    <property type="entry name" value="HepT_RNase_toxin"/>
</dbReference>
<dbReference type="RefSeq" id="WP_115812917.1">
    <property type="nucleotide sequence ID" value="NZ_QUNI01000005.1"/>
</dbReference>
<comment type="caution">
    <text evidence="7">The sequence shown here is derived from an EMBL/GenBank/DDBJ whole genome shotgun (WGS) entry which is preliminary data.</text>
</comment>
<evidence type="ECO:0000256" key="3">
    <source>
        <dbReference type="ARBA" id="ARBA00022722"/>
    </source>
</evidence>
<dbReference type="AlphaFoldDB" id="A0A3E0EL53"/>
<dbReference type="PANTHER" id="PTHR34139:SF1">
    <property type="entry name" value="RNASE MJ1380-RELATED"/>
    <property type="match status" value="1"/>
</dbReference>
<organism evidence="7 8">
    <name type="scientific">Flavobacterium aquicola</name>
    <dbReference type="NCBI Taxonomy" id="1682742"/>
    <lineage>
        <taxon>Bacteria</taxon>
        <taxon>Pseudomonadati</taxon>
        <taxon>Bacteroidota</taxon>
        <taxon>Flavobacteriia</taxon>
        <taxon>Flavobacteriales</taxon>
        <taxon>Flavobacteriaceae</taxon>
        <taxon>Flavobacterium</taxon>
    </lineage>
</organism>
<dbReference type="GO" id="GO:0004540">
    <property type="term" value="F:RNA nuclease activity"/>
    <property type="evidence" value="ECO:0007669"/>
    <property type="project" value="InterPro"/>
</dbReference>
<evidence type="ECO:0000256" key="5">
    <source>
        <dbReference type="ARBA" id="ARBA00022801"/>
    </source>
</evidence>
<gene>
    <name evidence="7" type="ORF">C8P67_10562</name>
</gene>
<dbReference type="PANTHER" id="PTHR34139">
    <property type="entry name" value="UPF0331 PROTEIN MJ0127"/>
    <property type="match status" value="1"/>
</dbReference>
<evidence type="ECO:0000256" key="4">
    <source>
        <dbReference type="ARBA" id="ARBA00022741"/>
    </source>
</evidence>
<dbReference type="Gene3D" id="1.20.120.580">
    <property type="entry name" value="bsu32300-like"/>
    <property type="match status" value="1"/>
</dbReference>
<comment type="similarity">
    <text evidence="6">Belongs to the HepT RNase toxin family.</text>
</comment>
<evidence type="ECO:0000313" key="8">
    <source>
        <dbReference type="Proteomes" id="UP000257136"/>
    </source>
</evidence>
<dbReference type="GO" id="GO:0110001">
    <property type="term" value="C:toxin-antitoxin complex"/>
    <property type="evidence" value="ECO:0007669"/>
    <property type="project" value="InterPro"/>
</dbReference>
<keyword evidence="3" id="KW-0540">Nuclease</keyword>
<keyword evidence="8" id="KW-1185">Reference proteome</keyword>
<dbReference type="EMBL" id="QUNI01000005">
    <property type="protein sequence ID" value="REG98901.1"/>
    <property type="molecule type" value="Genomic_DNA"/>
</dbReference>
<dbReference type="InterPro" id="IPR037038">
    <property type="entry name" value="HepT-like_sf"/>
</dbReference>
<evidence type="ECO:0000256" key="6">
    <source>
        <dbReference type="ARBA" id="ARBA00024207"/>
    </source>
</evidence>
<name>A0A3E0EL53_9FLAO</name>
<dbReference type="GO" id="GO:0016787">
    <property type="term" value="F:hydrolase activity"/>
    <property type="evidence" value="ECO:0007669"/>
    <property type="project" value="UniProtKB-KW"/>
</dbReference>
<evidence type="ECO:0000256" key="1">
    <source>
        <dbReference type="ARBA" id="ARBA00022553"/>
    </source>
</evidence>
<reference evidence="7 8" key="1">
    <citation type="submission" date="2018-08" db="EMBL/GenBank/DDBJ databases">
        <title>Genomic Encyclopedia of Archaeal and Bacterial Type Strains, Phase II (KMG-II): from individual species to whole genera.</title>
        <authorList>
            <person name="Goeker M."/>
        </authorList>
    </citation>
    <scope>NUCLEOTIDE SEQUENCE [LARGE SCALE GENOMIC DNA]</scope>
    <source>
        <strain evidence="7 8">DSM 100880</strain>
    </source>
</reference>
<evidence type="ECO:0000256" key="2">
    <source>
        <dbReference type="ARBA" id="ARBA00022649"/>
    </source>
</evidence>
<keyword evidence="5" id="KW-0378">Hydrolase</keyword>
<evidence type="ECO:0000313" key="7">
    <source>
        <dbReference type="EMBL" id="REG98901.1"/>
    </source>
</evidence>
<keyword evidence="2" id="KW-1277">Toxin-antitoxin system</keyword>
<proteinExistence type="inferred from homology"/>
<sequence length="114" mass="13655">MDKDKNIFRLLHVIDCIEKIEIIIKDLSYESYLEDWIKQDAIFRNIEIIGEAIVNVEEELKEKYPDVPWVQAKGMRNFLIHEYFKVDQNAVWETAHNHLPKLKFQILSIINDIK</sequence>
<protein>
    <submittedName>
        <fullName evidence="7">Uncharacterized protein with HEPN domain</fullName>
    </submittedName>
</protein>
<dbReference type="InterPro" id="IPR008201">
    <property type="entry name" value="HepT-like"/>
</dbReference>
<dbReference type="Proteomes" id="UP000257136">
    <property type="component" value="Unassembled WGS sequence"/>
</dbReference>